<dbReference type="InterPro" id="IPR011989">
    <property type="entry name" value="ARM-like"/>
</dbReference>
<evidence type="ECO:0000256" key="3">
    <source>
        <dbReference type="ARBA" id="ARBA00022737"/>
    </source>
</evidence>
<dbReference type="GO" id="GO:0005737">
    <property type="term" value="C:cytoplasm"/>
    <property type="evidence" value="ECO:0007669"/>
    <property type="project" value="InterPro"/>
</dbReference>
<dbReference type="Pfam" id="PF01749">
    <property type="entry name" value="IBB"/>
    <property type="match status" value="1"/>
</dbReference>
<evidence type="ECO:0000313" key="10">
    <source>
        <dbReference type="WBParaSite" id="TMUE_3000014336.1"/>
    </source>
</evidence>
<sequence length="522" mass="57399">MPTESSLISRYKNRGLTIDEMRRRRELNSIQLRKEKREQQLAKRRNILPPTEAPVEVVECMPTSEAAEEVPLITKEMVMAMFSDNVEAQLQGTIAFRKLLSREPNPPIDEVIASGVVPRCVQFLYCKQYPKLQFEAAWALTNIASGTNEQTRVVVESGAVPVFIDLMSSDSEEVKEQAVWALGNIAGDSPPYRDFVLNNGIGPALVTLFNTTGKVSTIRNAVWTMSNLCRGKTPPPDLSQLQILIPLLARCLYNNDEEMVTDACWAISYLCDGPPNGVQAVLDAGVCRRLVELLMHCQTRVVSAALRAVGNIVTGDDNQTQMVLNSSALPCLRHLLYSLKESLKKEACWTISNITAGNKAQIQAVVDAEIIPTLVEILSNADFKTRREAAWALTNAASGGSPSVVRHLVDCGIIPPMCDLLTVSDTKIILVALSGLEHILKVGKADAADGAPNKYALLIEDCYGLDKIEFLQNHENLDVYQKAFNLVDQYFMSDADEQDYQTLVSMSAAEADGNGPCGSFEF</sequence>
<dbReference type="GO" id="GO:0005634">
    <property type="term" value="C:nucleus"/>
    <property type="evidence" value="ECO:0007669"/>
    <property type="project" value="UniProtKB-ARBA"/>
</dbReference>
<accession>A0A5S6Q017</accession>
<dbReference type="STRING" id="70415.A0A5S6Q017"/>
<dbReference type="WBParaSite" id="TMUE_3000014336.1">
    <property type="protein sequence ID" value="TMUE_3000014336.1"/>
    <property type="gene ID" value="WBGene00294686"/>
</dbReference>
<evidence type="ECO:0000256" key="1">
    <source>
        <dbReference type="ARBA" id="ARBA00010394"/>
    </source>
</evidence>
<dbReference type="WBParaSite" id="TMUE_0000000556.1">
    <property type="protein sequence ID" value="TMUE_0000000556.1"/>
    <property type="gene ID" value="WBGene00296496"/>
</dbReference>
<dbReference type="Gene3D" id="1.20.5.690">
    <property type="entry name" value="Importin-alpha, importin-beta-binding domain"/>
    <property type="match status" value="1"/>
</dbReference>
<dbReference type="Gene3D" id="1.25.10.10">
    <property type="entry name" value="Leucine-rich Repeat Variant"/>
    <property type="match status" value="1"/>
</dbReference>
<dbReference type="InterPro" id="IPR036975">
    <property type="entry name" value="Importin-a_IBB_sf"/>
</dbReference>
<proteinExistence type="inferred from homology"/>
<keyword evidence="2 5" id="KW-0813">Transport</keyword>
<evidence type="ECO:0000256" key="4">
    <source>
        <dbReference type="ARBA" id="ARBA00022927"/>
    </source>
</evidence>
<dbReference type="Pfam" id="PF00514">
    <property type="entry name" value="Arm"/>
    <property type="match status" value="8"/>
</dbReference>
<dbReference type="GO" id="GO:0006606">
    <property type="term" value="P:protein import into nucleus"/>
    <property type="evidence" value="ECO:0007669"/>
    <property type="project" value="InterPro"/>
</dbReference>
<evidence type="ECO:0000256" key="5">
    <source>
        <dbReference type="PIRNR" id="PIRNR005673"/>
    </source>
</evidence>
<protein>
    <recommendedName>
        <fullName evidence="5">Importin subunit alpha</fullName>
    </recommendedName>
</protein>
<dbReference type="InterPro" id="IPR002652">
    <property type="entry name" value="Importin-a_IBB"/>
</dbReference>
<dbReference type="Proteomes" id="UP000046395">
    <property type="component" value="Unassembled WGS sequence"/>
</dbReference>
<dbReference type="SMART" id="SM00185">
    <property type="entry name" value="ARM"/>
    <property type="match status" value="8"/>
</dbReference>
<dbReference type="InterPro" id="IPR032413">
    <property type="entry name" value="Arm_3"/>
</dbReference>
<feature type="domain" description="IBB" evidence="7">
    <location>
        <begin position="1"/>
        <end position="54"/>
    </location>
</feature>
<keyword evidence="3" id="KW-0677">Repeat</keyword>
<dbReference type="PANTHER" id="PTHR23316">
    <property type="entry name" value="IMPORTIN ALPHA"/>
    <property type="match status" value="1"/>
</dbReference>
<dbReference type="FunFam" id="1.25.10.10:FF:000021">
    <property type="entry name" value="Importin subunit alpha"/>
    <property type="match status" value="1"/>
</dbReference>
<dbReference type="SUPFAM" id="SSF48371">
    <property type="entry name" value="ARM repeat"/>
    <property type="match status" value="1"/>
</dbReference>
<feature type="repeat" description="ARM" evidence="6">
    <location>
        <begin position="158"/>
        <end position="200"/>
    </location>
</feature>
<reference evidence="9 10" key="2">
    <citation type="submission" date="2019-12" db="UniProtKB">
        <authorList>
            <consortium name="WormBaseParasite"/>
        </authorList>
    </citation>
    <scope>IDENTIFICATION</scope>
</reference>
<name>A0A5S6Q017_TRIMR</name>
<reference evidence="8" key="1">
    <citation type="submission" date="2014-03" db="EMBL/GenBank/DDBJ databases">
        <title>The whipworm genome and dual-species transcriptomics of an intimate host-pathogen interaction.</title>
        <authorList>
            <person name="Foth B.J."/>
            <person name="Tsai I.J."/>
            <person name="Reid A.J."/>
            <person name="Bancroft A.J."/>
            <person name="Nichol S."/>
            <person name="Tracey A."/>
            <person name="Holroyd N."/>
            <person name="Cotton J.A."/>
            <person name="Stanley E.J."/>
            <person name="Zarowiecki M."/>
            <person name="Liu J.Z."/>
            <person name="Huckvale T."/>
            <person name="Cooper P.J."/>
            <person name="Grencis R.K."/>
            <person name="Berriman M."/>
        </authorList>
    </citation>
    <scope>NUCLEOTIDE SEQUENCE [LARGE SCALE GENOMIC DNA]</scope>
    <source>
        <strain evidence="8">Edinburgh</strain>
    </source>
</reference>
<evidence type="ECO:0000313" key="9">
    <source>
        <dbReference type="WBParaSite" id="TMUE_0000000556.1"/>
    </source>
</evidence>
<dbReference type="Pfam" id="PF16186">
    <property type="entry name" value="Arm_3"/>
    <property type="match status" value="1"/>
</dbReference>
<dbReference type="AlphaFoldDB" id="A0A5S6Q017"/>
<keyword evidence="4 5" id="KW-0653">Protein transport</keyword>
<comment type="similarity">
    <text evidence="1 5">Belongs to the importin alpha family.</text>
</comment>
<dbReference type="PROSITE" id="PS50176">
    <property type="entry name" value="ARM_REPEAT"/>
    <property type="match status" value="2"/>
</dbReference>
<dbReference type="InterPro" id="IPR000225">
    <property type="entry name" value="Armadillo"/>
</dbReference>
<dbReference type="InterPro" id="IPR016024">
    <property type="entry name" value="ARM-type_fold"/>
</dbReference>
<evidence type="ECO:0000313" key="8">
    <source>
        <dbReference type="Proteomes" id="UP000046395"/>
    </source>
</evidence>
<dbReference type="PROSITE" id="PS51214">
    <property type="entry name" value="IBB"/>
    <property type="match status" value="1"/>
</dbReference>
<keyword evidence="8" id="KW-1185">Reference proteome</keyword>
<evidence type="ECO:0000256" key="6">
    <source>
        <dbReference type="PROSITE-ProRule" id="PRU00259"/>
    </source>
</evidence>
<dbReference type="PIRSF" id="PIRSF005673">
    <property type="entry name" value="Importin_alpha"/>
    <property type="match status" value="1"/>
</dbReference>
<evidence type="ECO:0000259" key="7">
    <source>
        <dbReference type="PROSITE" id="PS51214"/>
    </source>
</evidence>
<evidence type="ECO:0000256" key="2">
    <source>
        <dbReference type="ARBA" id="ARBA00022448"/>
    </source>
</evidence>
<dbReference type="InterPro" id="IPR024931">
    <property type="entry name" value="Importin_alpha"/>
</dbReference>
<feature type="repeat" description="ARM" evidence="6">
    <location>
        <begin position="115"/>
        <end position="158"/>
    </location>
</feature>
<organism evidence="8 9">
    <name type="scientific">Trichuris muris</name>
    <name type="common">Mouse whipworm</name>
    <dbReference type="NCBI Taxonomy" id="70415"/>
    <lineage>
        <taxon>Eukaryota</taxon>
        <taxon>Metazoa</taxon>
        <taxon>Ecdysozoa</taxon>
        <taxon>Nematoda</taxon>
        <taxon>Enoplea</taxon>
        <taxon>Dorylaimia</taxon>
        <taxon>Trichinellida</taxon>
        <taxon>Trichuridae</taxon>
        <taxon>Trichuris</taxon>
    </lineage>
</organism>
<dbReference type="GO" id="GO:0061608">
    <property type="term" value="F:nuclear import signal receptor activity"/>
    <property type="evidence" value="ECO:0007669"/>
    <property type="project" value="InterPro"/>
</dbReference>